<dbReference type="Gene3D" id="1.10.10.60">
    <property type="entry name" value="Homeodomain-like"/>
    <property type="match status" value="1"/>
</dbReference>
<keyword evidence="2 6" id="KW-0238">DNA-binding</keyword>
<sequence>MSFNLVESTDGVDHYSTAPAIGWYDGRIMPIQKHGAFTLVRGIGRNLSASISLLDHLARSFSLRNAAFGLADQSPCNPARKGQDHADSTGNEEPDSSSILGALEMNSSDDQRNGSSAKLTSKSWESPPNVQLKVFSSWPVKSNPKIRRGLSRRAVFSDIQRQKLEDQFLVQKYISKPDRKKLAESLGLKDSQVKVWFQNRRMKWRNTKEREFMSSNNRFTTRDIADNHIRKFLVDDDG</sequence>
<dbReference type="PANTHER" id="PTHR24331">
    <property type="entry name" value="DBX"/>
    <property type="match status" value="1"/>
</dbReference>
<accession>A0A9X6RMC8</accession>
<comment type="subcellular location">
    <subcellularLocation>
        <location evidence="1 6 7">Nucleus</location>
    </subcellularLocation>
</comment>
<dbReference type="InterPro" id="IPR017970">
    <property type="entry name" value="Homeobox_CS"/>
</dbReference>
<dbReference type="InterPro" id="IPR020479">
    <property type="entry name" value="HD_metazoa"/>
</dbReference>
<dbReference type="InterPro" id="IPR000047">
    <property type="entry name" value="HTH_motif"/>
</dbReference>
<dbReference type="SUPFAM" id="SSF46689">
    <property type="entry name" value="Homeodomain-like"/>
    <property type="match status" value="1"/>
</dbReference>
<evidence type="ECO:0000256" key="8">
    <source>
        <dbReference type="SAM" id="MobiDB-lite"/>
    </source>
</evidence>
<dbReference type="GO" id="GO:0003677">
    <property type="term" value="F:DNA binding"/>
    <property type="evidence" value="ECO:0007669"/>
    <property type="project" value="UniProtKB-UniRule"/>
</dbReference>
<dbReference type="SMART" id="SM00389">
    <property type="entry name" value="HOX"/>
    <property type="match status" value="1"/>
</dbReference>
<dbReference type="InterPro" id="IPR009057">
    <property type="entry name" value="Homeodomain-like_sf"/>
</dbReference>
<proteinExistence type="inferred from homology"/>
<feature type="DNA-binding region" description="Homeobox" evidence="6">
    <location>
        <begin position="149"/>
        <end position="208"/>
    </location>
</feature>
<dbReference type="EMBL" id="MTYJ01000308">
    <property type="protein sequence ID" value="OWA53209.1"/>
    <property type="molecule type" value="Genomic_DNA"/>
</dbReference>
<evidence type="ECO:0000256" key="3">
    <source>
        <dbReference type="ARBA" id="ARBA00023155"/>
    </source>
</evidence>
<reference evidence="11" key="1">
    <citation type="submission" date="2017-01" db="EMBL/GenBank/DDBJ databases">
        <title>Comparative genomics of anhydrobiosis in the tardigrade Hypsibius dujardini.</title>
        <authorList>
            <person name="Yoshida Y."/>
            <person name="Koutsovoulos G."/>
            <person name="Laetsch D."/>
            <person name="Stevens L."/>
            <person name="Kumar S."/>
            <person name="Horikawa D."/>
            <person name="Ishino K."/>
            <person name="Komine S."/>
            <person name="Tomita M."/>
            <person name="Blaxter M."/>
            <person name="Arakawa K."/>
        </authorList>
    </citation>
    <scope>NUCLEOTIDE SEQUENCE [LARGE SCALE GENOMIC DNA]</scope>
    <source>
        <strain evidence="11">Z151</strain>
    </source>
</reference>
<evidence type="ECO:0000256" key="1">
    <source>
        <dbReference type="ARBA" id="ARBA00004123"/>
    </source>
</evidence>
<dbReference type="PROSITE" id="PS50071">
    <property type="entry name" value="HOMEOBOX_2"/>
    <property type="match status" value="1"/>
</dbReference>
<comment type="caution">
    <text evidence="10">The sequence shown here is derived from an EMBL/GenBank/DDBJ whole genome shotgun (WGS) entry which is preliminary data.</text>
</comment>
<dbReference type="InterPro" id="IPR051662">
    <property type="entry name" value="H2.0_Homeobox_NeuralPatt"/>
</dbReference>
<keyword evidence="11" id="KW-1185">Reference proteome</keyword>
<evidence type="ECO:0000256" key="2">
    <source>
        <dbReference type="ARBA" id="ARBA00023125"/>
    </source>
</evidence>
<comment type="similarity">
    <text evidence="5">Belongs to the H2.0 homeobox family.</text>
</comment>
<keyword evidence="3 6" id="KW-0371">Homeobox</keyword>
<feature type="region of interest" description="Disordered" evidence="8">
    <location>
        <begin position="72"/>
        <end position="99"/>
    </location>
</feature>
<gene>
    <name evidence="10" type="ORF">BV898_17642</name>
</gene>
<evidence type="ECO:0000256" key="7">
    <source>
        <dbReference type="RuleBase" id="RU000682"/>
    </source>
</evidence>
<dbReference type="InterPro" id="IPR001356">
    <property type="entry name" value="HD"/>
</dbReference>
<dbReference type="GO" id="GO:0005634">
    <property type="term" value="C:nucleus"/>
    <property type="evidence" value="ECO:0007669"/>
    <property type="project" value="UniProtKB-SubCell"/>
</dbReference>
<dbReference type="GO" id="GO:0000981">
    <property type="term" value="F:DNA-binding transcription factor activity, RNA polymerase II-specific"/>
    <property type="evidence" value="ECO:0007669"/>
    <property type="project" value="InterPro"/>
</dbReference>
<dbReference type="PRINTS" id="PR00031">
    <property type="entry name" value="HTHREPRESSR"/>
</dbReference>
<dbReference type="Proteomes" id="UP000192578">
    <property type="component" value="Unassembled WGS sequence"/>
</dbReference>
<evidence type="ECO:0000259" key="9">
    <source>
        <dbReference type="PROSITE" id="PS50071"/>
    </source>
</evidence>
<evidence type="ECO:0000256" key="4">
    <source>
        <dbReference type="ARBA" id="ARBA00023242"/>
    </source>
</evidence>
<dbReference type="AlphaFoldDB" id="A0A9X6RMC8"/>
<dbReference type="CDD" id="cd00086">
    <property type="entry name" value="homeodomain"/>
    <property type="match status" value="1"/>
</dbReference>
<evidence type="ECO:0000313" key="10">
    <source>
        <dbReference type="EMBL" id="OWA53209.1"/>
    </source>
</evidence>
<evidence type="ECO:0000313" key="11">
    <source>
        <dbReference type="Proteomes" id="UP000192578"/>
    </source>
</evidence>
<dbReference type="PROSITE" id="PS00027">
    <property type="entry name" value="HOMEOBOX_1"/>
    <property type="match status" value="1"/>
</dbReference>
<feature type="domain" description="Homeobox" evidence="9">
    <location>
        <begin position="147"/>
        <end position="207"/>
    </location>
</feature>
<dbReference type="PANTHER" id="PTHR24331:SF0">
    <property type="entry name" value="DBX"/>
    <property type="match status" value="1"/>
</dbReference>
<organism evidence="10 11">
    <name type="scientific">Hypsibius exemplaris</name>
    <name type="common">Freshwater tardigrade</name>
    <dbReference type="NCBI Taxonomy" id="2072580"/>
    <lineage>
        <taxon>Eukaryota</taxon>
        <taxon>Metazoa</taxon>
        <taxon>Ecdysozoa</taxon>
        <taxon>Tardigrada</taxon>
        <taxon>Eutardigrada</taxon>
        <taxon>Parachela</taxon>
        <taxon>Hypsibioidea</taxon>
        <taxon>Hypsibiidae</taxon>
        <taxon>Hypsibius</taxon>
    </lineage>
</organism>
<name>A0A9X6RMC8_HYPEX</name>
<evidence type="ECO:0000256" key="5">
    <source>
        <dbReference type="ARBA" id="ARBA00038504"/>
    </source>
</evidence>
<dbReference type="Pfam" id="PF00046">
    <property type="entry name" value="Homeodomain"/>
    <property type="match status" value="1"/>
</dbReference>
<protein>
    <submittedName>
        <fullName evidence="10">Homeobox protein DBX1</fullName>
    </submittedName>
</protein>
<keyword evidence="4 6" id="KW-0539">Nucleus</keyword>
<evidence type="ECO:0000256" key="6">
    <source>
        <dbReference type="PROSITE-ProRule" id="PRU00108"/>
    </source>
</evidence>
<dbReference type="OrthoDB" id="6159439at2759"/>
<dbReference type="PRINTS" id="PR00024">
    <property type="entry name" value="HOMEOBOX"/>
</dbReference>